<dbReference type="Proteomes" id="UP000013523">
    <property type="component" value="Chromosome"/>
</dbReference>
<keyword evidence="3" id="KW-1185">Reference proteome</keyword>
<name>R4K8A0_CLOPA</name>
<protein>
    <submittedName>
        <fullName evidence="2">Sugar phosphate isomerase/epimerase</fullName>
    </submittedName>
</protein>
<dbReference type="InterPro" id="IPR036237">
    <property type="entry name" value="Xyl_isomerase-like_sf"/>
</dbReference>
<dbReference type="PATRIC" id="fig|86416.3.peg.4706"/>
<dbReference type="InterPro" id="IPR050312">
    <property type="entry name" value="IolE/XylAMocC-like"/>
</dbReference>
<dbReference type="Pfam" id="PF01261">
    <property type="entry name" value="AP_endonuc_2"/>
    <property type="match status" value="1"/>
</dbReference>
<dbReference type="STRING" id="86416.Clopa_4714"/>
<evidence type="ECO:0000313" key="2">
    <source>
        <dbReference type="EMBL" id="AGK99402.1"/>
    </source>
</evidence>
<dbReference type="PANTHER" id="PTHR12110:SF53">
    <property type="entry name" value="BLR5974 PROTEIN"/>
    <property type="match status" value="1"/>
</dbReference>
<dbReference type="GO" id="GO:0016853">
    <property type="term" value="F:isomerase activity"/>
    <property type="evidence" value="ECO:0007669"/>
    <property type="project" value="UniProtKB-KW"/>
</dbReference>
<gene>
    <name evidence="2" type="ORF">Clopa_4714</name>
</gene>
<dbReference type="RefSeq" id="WP_015617671.1">
    <property type="nucleotide sequence ID" value="NC_021182.1"/>
</dbReference>
<dbReference type="eggNOG" id="COG1082">
    <property type="taxonomic scope" value="Bacteria"/>
</dbReference>
<dbReference type="AlphaFoldDB" id="R4K8A0"/>
<keyword evidence="2" id="KW-0413">Isomerase</keyword>
<dbReference type="OrthoDB" id="9815124at2"/>
<dbReference type="InterPro" id="IPR013022">
    <property type="entry name" value="Xyl_isomerase-like_TIM-brl"/>
</dbReference>
<evidence type="ECO:0000313" key="3">
    <source>
        <dbReference type="Proteomes" id="UP000013523"/>
    </source>
</evidence>
<dbReference type="PANTHER" id="PTHR12110">
    <property type="entry name" value="HYDROXYPYRUVATE ISOMERASE"/>
    <property type="match status" value="1"/>
</dbReference>
<dbReference type="HOGENOM" id="CLU_050006_2_2_9"/>
<dbReference type="Gene3D" id="3.20.20.150">
    <property type="entry name" value="Divalent-metal-dependent TIM barrel enzymes"/>
    <property type="match status" value="1"/>
</dbReference>
<evidence type="ECO:0000259" key="1">
    <source>
        <dbReference type="Pfam" id="PF01261"/>
    </source>
</evidence>
<sequence length="284" mass="32805">MEFKLSAFGDEISQKLGNQLKVLKKFNIDFIEIRSVEDVQLLEYNTSIIKEFKKVLDDYNIKVSSLASPIGKISIRGDLKTHLEKFKRAVEIAEYLNTKYIRIFSFYIDEGSTPGNYKNQVIEELTKYTEYVKNSDIVLLHENEKHIFGDTLDRCLYIFQNLKTDKLRAVFDPANFVQCNQHDLYKTYLKLKPYIEYFHIKDAVYLDGEVVPAGQGNGELFNILNDLSKSNYNGFISLEPHLNNSLPGGGEENFQIAYDALLNLISKIESNLVICQEQNEKKKK</sequence>
<accession>R4K8A0</accession>
<dbReference type="SUPFAM" id="SSF51658">
    <property type="entry name" value="Xylose isomerase-like"/>
    <property type="match status" value="1"/>
</dbReference>
<dbReference type="EMBL" id="CP003261">
    <property type="protein sequence ID" value="AGK99402.1"/>
    <property type="molecule type" value="Genomic_DNA"/>
</dbReference>
<proteinExistence type="predicted"/>
<dbReference type="KEGG" id="cpas:Clopa_4714"/>
<feature type="domain" description="Xylose isomerase-like TIM barrel" evidence="1">
    <location>
        <begin position="21"/>
        <end position="244"/>
    </location>
</feature>
<organism evidence="2 3">
    <name type="scientific">Clostridium pasteurianum BC1</name>
    <dbReference type="NCBI Taxonomy" id="86416"/>
    <lineage>
        <taxon>Bacteria</taxon>
        <taxon>Bacillati</taxon>
        <taxon>Bacillota</taxon>
        <taxon>Clostridia</taxon>
        <taxon>Eubacteriales</taxon>
        <taxon>Clostridiaceae</taxon>
        <taxon>Clostridium</taxon>
    </lineage>
</organism>
<reference evidence="2 3" key="1">
    <citation type="submission" date="2012-01" db="EMBL/GenBank/DDBJ databases">
        <title>Complete sequence of chromosome of Clostridium pasteurianum BC1.</title>
        <authorList>
            <consortium name="US DOE Joint Genome Institute"/>
            <person name="Lucas S."/>
            <person name="Han J."/>
            <person name="Lapidus A."/>
            <person name="Cheng J.-F."/>
            <person name="Goodwin L."/>
            <person name="Pitluck S."/>
            <person name="Peters L."/>
            <person name="Mikhailova N."/>
            <person name="Teshima H."/>
            <person name="Detter J.C."/>
            <person name="Han C."/>
            <person name="Tapia R."/>
            <person name="Land M."/>
            <person name="Hauser L."/>
            <person name="Kyrpides N."/>
            <person name="Ivanova N."/>
            <person name="Pagani I."/>
            <person name="Dunn J."/>
            <person name="Taghavi S."/>
            <person name="Francis A."/>
            <person name="van der Lelie D."/>
            <person name="Woyke T."/>
        </authorList>
    </citation>
    <scope>NUCLEOTIDE SEQUENCE [LARGE SCALE GENOMIC DNA]</scope>
    <source>
        <strain evidence="2 3">BC1</strain>
    </source>
</reference>